<dbReference type="CDD" id="cd00303">
    <property type="entry name" value="retropepsin_like"/>
    <property type="match status" value="1"/>
</dbReference>
<accession>A0A0D0BKH2</accession>
<feature type="non-terminal residue" evidence="1">
    <location>
        <position position="225"/>
    </location>
</feature>
<dbReference type="Pfam" id="PF08284">
    <property type="entry name" value="RVP_2"/>
    <property type="match status" value="1"/>
</dbReference>
<dbReference type="HOGENOM" id="CLU_047281_1_0_1"/>
<dbReference type="SUPFAM" id="SSF50630">
    <property type="entry name" value="Acid proteases"/>
    <property type="match status" value="1"/>
</dbReference>
<protein>
    <recommendedName>
        <fullName evidence="3">Peptidase A2 domain-containing protein</fullName>
    </recommendedName>
</protein>
<dbReference type="Gene3D" id="2.40.70.10">
    <property type="entry name" value="Acid Proteases"/>
    <property type="match status" value="1"/>
</dbReference>
<evidence type="ECO:0000313" key="1">
    <source>
        <dbReference type="EMBL" id="KIK49944.1"/>
    </source>
</evidence>
<gene>
    <name evidence="1" type="ORF">GYMLUDRAFT_119642</name>
</gene>
<evidence type="ECO:0008006" key="3">
    <source>
        <dbReference type="Google" id="ProtNLM"/>
    </source>
</evidence>
<sequence>LAAFIEINGVKAFALFDSGSTADAISPDFARVAQLKMFQLENPITLQLGTKGSRSQITYGCIAPYLISKQIKDEDYFDIANVDRYDVVLGTVFMRKHGISLDFENNKVRVSGELIPTLSEGEEVRELTRQNQTPYTEEDIPRLRKKWINSCKDIMNGVPEKMPPFREVNHSIPLIDENKKYRYYLPRCPDSLCSQLDEKIAKYVRAGWWKPMSVQQAAPMLCIPK</sequence>
<evidence type="ECO:0000313" key="2">
    <source>
        <dbReference type="Proteomes" id="UP000053593"/>
    </source>
</evidence>
<dbReference type="InterPro" id="IPR021109">
    <property type="entry name" value="Peptidase_aspartic_dom_sf"/>
</dbReference>
<organism evidence="1 2">
    <name type="scientific">Collybiopsis luxurians FD-317 M1</name>
    <dbReference type="NCBI Taxonomy" id="944289"/>
    <lineage>
        <taxon>Eukaryota</taxon>
        <taxon>Fungi</taxon>
        <taxon>Dikarya</taxon>
        <taxon>Basidiomycota</taxon>
        <taxon>Agaricomycotina</taxon>
        <taxon>Agaricomycetes</taxon>
        <taxon>Agaricomycetidae</taxon>
        <taxon>Agaricales</taxon>
        <taxon>Marasmiineae</taxon>
        <taxon>Omphalotaceae</taxon>
        <taxon>Collybiopsis</taxon>
        <taxon>Collybiopsis luxurians</taxon>
    </lineage>
</organism>
<keyword evidence="2" id="KW-1185">Reference proteome</keyword>
<name>A0A0D0BKH2_9AGAR</name>
<feature type="non-terminal residue" evidence="1">
    <location>
        <position position="1"/>
    </location>
</feature>
<dbReference type="Proteomes" id="UP000053593">
    <property type="component" value="Unassembled WGS sequence"/>
</dbReference>
<dbReference type="OrthoDB" id="3254954at2759"/>
<reference evidence="1 2" key="1">
    <citation type="submission" date="2014-04" db="EMBL/GenBank/DDBJ databases">
        <title>Evolutionary Origins and Diversification of the Mycorrhizal Mutualists.</title>
        <authorList>
            <consortium name="DOE Joint Genome Institute"/>
            <consortium name="Mycorrhizal Genomics Consortium"/>
            <person name="Kohler A."/>
            <person name="Kuo A."/>
            <person name="Nagy L.G."/>
            <person name="Floudas D."/>
            <person name="Copeland A."/>
            <person name="Barry K.W."/>
            <person name="Cichocki N."/>
            <person name="Veneault-Fourrey C."/>
            <person name="LaButti K."/>
            <person name="Lindquist E.A."/>
            <person name="Lipzen A."/>
            <person name="Lundell T."/>
            <person name="Morin E."/>
            <person name="Murat C."/>
            <person name="Riley R."/>
            <person name="Ohm R."/>
            <person name="Sun H."/>
            <person name="Tunlid A."/>
            <person name="Henrissat B."/>
            <person name="Grigoriev I.V."/>
            <person name="Hibbett D.S."/>
            <person name="Martin F."/>
        </authorList>
    </citation>
    <scope>NUCLEOTIDE SEQUENCE [LARGE SCALE GENOMIC DNA]</scope>
    <source>
        <strain evidence="1 2">FD-317 M1</strain>
    </source>
</reference>
<dbReference type="EMBL" id="KN834951">
    <property type="protein sequence ID" value="KIK49944.1"/>
    <property type="molecule type" value="Genomic_DNA"/>
</dbReference>
<proteinExistence type="predicted"/>
<dbReference type="AlphaFoldDB" id="A0A0D0BKH2"/>